<protein>
    <submittedName>
        <fullName evidence="1">Uncharacterized protein</fullName>
    </submittedName>
</protein>
<sequence>MSLPDSPIKLFHWNGMNSQVARLEAGNRLLALLLELESQGRGYHLVGHSHGGSIIWDALVSAEITYGTRTVHPDLRRAFSRLDAAWRGTLLAPDPLLALRYDEYAPAYVKFKTRYLSDPREFAAVRQLIELPGLRSWTTVGTPFLHHLPKRRLFVRGWRHPAFTLNPDARQRVLSDITDDLLRLMLLVPFLAIIPLAFLGQRLAHAWYGDALAAFLAADLVGSFVALGRRIYADVLLTRARCAQGAMDRFGGRWLGLWSREDEAIAALRQLAEPTGDHHTYEWLCTPPSRRDAHPTPRGPAFRWARKLLTLKVPIADAHLVPHVMLLSPARLAAPAVRAYNRFVTPALGRKMIGVLRQTGQGNDLPHSQLVHVSPWPVPVSLPEGLTGLPVAVGEEIEFRANDHGGKVGTVARELFMMATLEGMPEARRALADAGGDSALVHTSYFDHMAIRRLIVLHIRHHAAVDDGLRDEDDLSSWLHDNAVTVRATWARFRSHVGPD</sequence>
<accession>A0ABU2VGW0</accession>
<proteinExistence type="predicted"/>
<comment type="caution">
    <text evidence="1">The sequence shown here is derived from an EMBL/GenBank/DDBJ whole genome shotgun (WGS) entry which is preliminary data.</text>
</comment>
<evidence type="ECO:0000313" key="2">
    <source>
        <dbReference type="Proteomes" id="UP001183824"/>
    </source>
</evidence>
<name>A0ABU2VGW0_9ACTN</name>
<dbReference type="SUPFAM" id="SSF53474">
    <property type="entry name" value="alpha/beta-Hydrolases"/>
    <property type="match status" value="1"/>
</dbReference>
<dbReference type="EMBL" id="JAVREZ010000013">
    <property type="protein sequence ID" value="MDT0484808.1"/>
    <property type="molecule type" value="Genomic_DNA"/>
</dbReference>
<organism evidence="1 2">
    <name type="scientific">Streptomyces doebereineriae</name>
    <dbReference type="NCBI Taxonomy" id="3075528"/>
    <lineage>
        <taxon>Bacteria</taxon>
        <taxon>Bacillati</taxon>
        <taxon>Actinomycetota</taxon>
        <taxon>Actinomycetes</taxon>
        <taxon>Kitasatosporales</taxon>
        <taxon>Streptomycetaceae</taxon>
        <taxon>Streptomyces</taxon>
    </lineage>
</organism>
<gene>
    <name evidence="1" type="ORF">RNB18_32325</name>
</gene>
<reference evidence="2" key="1">
    <citation type="submission" date="2023-07" db="EMBL/GenBank/DDBJ databases">
        <title>30 novel species of actinomycetes from the DSMZ collection.</title>
        <authorList>
            <person name="Nouioui I."/>
        </authorList>
    </citation>
    <scope>NUCLEOTIDE SEQUENCE [LARGE SCALE GENOMIC DNA]</scope>
    <source>
        <strain evidence="2">DSM 41640</strain>
    </source>
</reference>
<evidence type="ECO:0000313" key="1">
    <source>
        <dbReference type="EMBL" id="MDT0484808.1"/>
    </source>
</evidence>
<dbReference type="Proteomes" id="UP001183824">
    <property type="component" value="Unassembled WGS sequence"/>
</dbReference>
<dbReference type="InterPro" id="IPR029058">
    <property type="entry name" value="AB_hydrolase_fold"/>
</dbReference>
<keyword evidence="2" id="KW-1185">Reference proteome</keyword>